<accession>A0ABD1YXQ7</accession>
<gene>
    <name evidence="2" type="ORF">R1flu_007047</name>
</gene>
<comment type="caution">
    <text evidence="2">The sequence shown here is derived from an EMBL/GenBank/DDBJ whole genome shotgun (WGS) entry which is preliminary data.</text>
</comment>
<dbReference type="Proteomes" id="UP001605036">
    <property type="component" value="Unassembled WGS sequence"/>
</dbReference>
<dbReference type="Pfam" id="PF07734">
    <property type="entry name" value="FBA_1"/>
    <property type="match status" value="1"/>
</dbReference>
<dbReference type="PANTHER" id="PTHR31672">
    <property type="entry name" value="BNACNNG10540D PROTEIN"/>
    <property type="match status" value="1"/>
</dbReference>
<dbReference type="InterPro" id="IPR036047">
    <property type="entry name" value="F-box-like_dom_sf"/>
</dbReference>
<dbReference type="AlphaFoldDB" id="A0ABD1YXQ7"/>
<dbReference type="SUPFAM" id="SSF81383">
    <property type="entry name" value="F-box domain"/>
    <property type="match status" value="1"/>
</dbReference>
<sequence length="456" mass="52029">MASGSCTTLSLSRSIYGRLERCIWRVKTNTYPRFMLLPETDEREGFLMAPADPNYLDPEIWKDLPEELLDYIRSKLSFNSHVQSLAVSRSWMLAIENSNSLIPENRIRRSRGLVLQLCSRPITAYNSGKWKLFPKLPGPDGSLKVVASEGGLLCMRSSTQRELVVWNPVTKRVRYLRIPHIEYGFYDDVIKRMSCLDVTESFYRIGMVYNSKENYYHLIVAVVMSGVPGVTLVYNSSKRSWKRVGGVPRGYSFFLNTLSTENSFFCGMNSDKQLLLEYNVQLETWKTMAAIPKTSSFPTCLIKVKGEVVLLSEVRSGVCHFTLRKLCLYRLQESTEPLELEDILPQRFVKDVLKASNAAPKGTIAEVKCIIVGDSVFFVALTLEAGYLTSWFRRRANTFMRIWSHRLNDGEVTDSFWSSIGYKTDNIDWGNSCKMMRSDYSRSTSLVIVPSLIGQP</sequence>
<organism evidence="2 3">
    <name type="scientific">Riccia fluitans</name>
    <dbReference type="NCBI Taxonomy" id="41844"/>
    <lineage>
        <taxon>Eukaryota</taxon>
        <taxon>Viridiplantae</taxon>
        <taxon>Streptophyta</taxon>
        <taxon>Embryophyta</taxon>
        <taxon>Marchantiophyta</taxon>
        <taxon>Marchantiopsida</taxon>
        <taxon>Marchantiidae</taxon>
        <taxon>Marchantiales</taxon>
        <taxon>Ricciaceae</taxon>
        <taxon>Riccia</taxon>
    </lineage>
</organism>
<keyword evidence="3" id="KW-1185">Reference proteome</keyword>
<dbReference type="InterPro" id="IPR011043">
    <property type="entry name" value="Gal_Oxase/kelch_b-propeller"/>
</dbReference>
<reference evidence="2 3" key="1">
    <citation type="submission" date="2024-09" db="EMBL/GenBank/DDBJ databases">
        <title>Chromosome-scale assembly of Riccia fluitans.</title>
        <authorList>
            <person name="Paukszto L."/>
            <person name="Sawicki J."/>
            <person name="Karawczyk K."/>
            <person name="Piernik-Szablinska J."/>
            <person name="Szczecinska M."/>
            <person name="Mazdziarz M."/>
        </authorList>
    </citation>
    <scope>NUCLEOTIDE SEQUENCE [LARGE SCALE GENOMIC DNA]</scope>
    <source>
        <strain evidence="2">Rf_01</strain>
        <tissue evidence="2">Aerial parts of the thallus</tissue>
    </source>
</reference>
<dbReference type="PANTHER" id="PTHR31672:SF13">
    <property type="entry name" value="F-BOX PROTEIN CPR30-LIKE"/>
    <property type="match status" value="1"/>
</dbReference>
<dbReference type="InterPro" id="IPR050796">
    <property type="entry name" value="SCF_F-box_component"/>
</dbReference>
<dbReference type="EMBL" id="JBHFFA010000003">
    <property type="protein sequence ID" value="KAL2635568.1"/>
    <property type="molecule type" value="Genomic_DNA"/>
</dbReference>
<proteinExistence type="predicted"/>
<protein>
    <recommendedName>
        <fullName evidence="1">F-box associated beta-propeller type 1 domain-containing protein</fullName>
    </recommendedName>
</protein>
<evidence type="ECO:0000259" key="1">
    <source>
        <dbReference type="Pfam" id="PF07734"/>
    </source>
</evidence>
<feature type="domain" description="F-box associated beta-propeller type 1" evidence="1">
    <location>
        <begin position="144"/>
        <end position="296"/>
    </location>
</feature>
<dbReference type="SUPFAM" id="SSF50965">
    <property type="entry name" value="Galactose oxidase, central domain"/>
    <property type="match status" value="1"/>
</dbReference>
<dbReference type="InterPro" id="IPR006527">
    <property type="entry name" value="F-box-assoc_dom_typ1"/>
</dbReference>
<name>A0ABD1YXQ7_9MARC</name>
<evidence type="ECO:0000313" key="2">
    <source>
        <dbReference type="EMBL" id="KAL2635568.1"/>
    </source>
</evidence>
<evidence type="ECO:0000313" key="3">
    <source>
        <dbReference type="Proteomes" id="UP001605036"/>
    </source>
</evidence>